<evidence type="ECO:0000259" key="5">
    <source>
        <dbReference type="Pfam" id="PF04542"/>
    </source>
</evidence>
<sequence>MDEVDPNTADTECLLNRAGRGEPEAFDQLFDRHRAYLRQVVALRIDGRLRSRVDPSDIVQESMLEAVRRLPDYLLRRPMAFRLWLRETAHQRLLMAERFHLGAARRSVRREVPLLDGSSGCLVRHLLAGDHSPEHRLDSMERTRQVHDAVARLSSADREILALRNLEELSNQEVAVVLGIEPATASRRYGRALLRLREELTRAGRPEDRS</sequence>
<dbReference type="AlphaFoldDB" id="A0A6M5YQ31"/>
<evidence type="ECO:0000259" key="6">
    <source>
        <dbReference type="Pfam" id="PF08281"/>
    </source>
</evidence>
<organism evidence="7 8">
    <name type="scientific">Frigoriglobus tundricola</name>
    <dbReference type="NCBI Taxonomy" id="2774151"/>
    <lineage>
        <taxon>Bacteria</taxon>
        <taxon>Pseudomonadati</taxon>
        <taxon>Planctomycetota</taxon>
        <taxon>Planctomycetia</taxon>
        <taxon>Gemmatales</taxon>
        <taxon>Gemmataceae</taxon>
        <taxon>Frigoriglobus</taxon>
    </lineage>
</organism>
<dbReference type="InterPro" id="IPR013249">
    <property type="entry name" value="RNA_pol_sigma70_r4_t2"/>
</dbReference>
<accession>A0A6M5YQ31</accession>
<name>A0A6M5YQ31_9BACT</name>
<dbReference type="SUPFAM" id="SSF88659">
    <property type="entry name" value="Sigma3 and sigma4 domains of RNA polymerase sigma factors"/>
    <property type="match status" value="1"/>
</dbReference>
<dbReference type="InterPro" id="IPR013325">
    <property type="entry name" value="RNA_pol_sigma_r2"/>
</dbReference>
<comment type="similarity">
    <text evidence="1">Belongs to the sigma-70 factor family. ECF subfamily.</text>
</comment>
<dbReference type="GO" id="GO:0003677">
    <property type="term" value="F:DNA binding"/>
    <property type="evidence" value="ECO:0007669"/>
    <property type="project" value="InterPro"/>
</dbReference>
<dbReference type="KEGG" id="ftj:FTUN_3164"/>
<dbReference type="InterPro" id="IPR036388">
    <property type="entry name" value="WH-like_DNA-bd_sf"/>
</dbReference>
<proteinExistence type="inferred from homology"/>
<keyword evidence="4" id="KW-0804">Transcription</keyword>
<evidence type="ECO:0000256" key="1">
    <source>
        <dbReference type="ARBA" id="ARBA00010641"/>
    </source>
</evidence>
<dbReference type="Gene3D" id="1.10.10.10">
    <property type="entry name" value="Winged helix-like DNA-binding domain superfamily/Winged helix DNA-binding domain"/>
    <property type="match status" value="1"/>
</dbReference>
<reference evidence="8" key="1">
    <citation type="submission" date="2020-05" db="EMBL/GenBank/DDBJ databases">
        <title>Frigoriglobus tundricola gen. nov., sp. nov., a psychrotolerant cellulolytic planctomycete of the family Gemmataceae with two divergent copies of 16S rRNA gene.</title>
        <authorList>
            <person name="Kulichevskaya I.S."/>
            <person name="Ivanova A.A."/>
            <person name="Naumoff D.G."/>
            <person name="Beletsky A.V."/>
            <person name="Rijpstra W.I.C."/>
            <person name="Sinninghe Damste J.S."/>
            <person name="Mardanov A.V."/>
            <person name="Ravin N.V."/>
            <person name="Dedysh S.N."/>
        </authorList>
    </citation>
    <scope>NUCLEOTIDE SEQUENCE [LARGE SCALE GENOMIC DNA]</scope>
    <source>
        <strain evidence="8">PL17</strain>
    </source>
</reference>
<dbReference type="GO" id="GO:0016987">
    <property type="term" value="F:sigma factor activity"/>
    <property type="evidence" value="ECO:0007669"/>
    <property type="project" value="UniProtKB-KW"/>
</dbReference>
<evidence type="ECO:0000256" key="4">
    <source>
        <dbReference type="ARBA" id="ARBA00023163"/>
    </source>
</evidence>
<dbReference type="InterPro" id="IPR039425">
    <property type="entry name" value="RNA_pol_sigma-70-like"/>
</dbReference>
<evidence type="ECO:0000256" key="2">
    <source>
        <dbReference type="ARBA" id="ARBA00023015"/>
    </source>
</evidence>
<keyword evidence="3" id="KW-0731">Sigma factor</keyword>
<dbReference type="InterPro" id="IPR014284">
    <property type="entry name" value="RNA_pol_sigma-70_dom"/>
</dbReference>
<dbReference type="PANTHER" id="PTHR43133">
    <property type="entry name" value="RNA POLYMERASE ECF-TYPE SIGMA FACTO"/>
    <property type="match status" value="1"/>
</dbReference>
<dbReference type="PANTHER" id="PTHR43133:SF63">
    <property type="entry name" value="RNA POLYMERASE SIGMA FACTOR FECI-RELATED"/>
    <property type="match status" value="1"/>
</dbReference>
<dbReference type="InterPro" id="IPR013324">
    <property type="entry name" value="RNA_pol_sigma_r3/r4-like"/>
</dbReference>
<dbReference type="EMBL" id="CP053452">
    <property type="protein sequence ID" value="QJW95614.1"/>
    <property type="molecule type" value="Genomic_DNA"/>
</dbReference>
<dbReference type="Pfam" id="PF04542">
    <property type="entry name" value="Sigma70_r2"/>
    <property type="match status" value="1"/>
</dbReference>
<dbReference type="NCBIfam" id="TIGR02937">
    <property type="entry name" value="sigma70-ECF"/>
    <property type="match status" value="1"/>
</dbReference>
<feature type="domain" description="RNA polymerase sigma-70 region 2" evidence="5">
    <location>
        <begin position="34"/>
        <end position="95"/>
    </location>
</feature>
<evidence type="ECO:0000256" key="3">
    <source>
        <dbReference type="ARBA" id="ARBA00023082"/>
    </source>
</evidence>
<protein>
    <submittedName>
        <fullName evidence="7">Uncharacterized protein</fullName>
    </submittedName>
</protein>
<dbReference type="SUPFAM" id="SSF88946">
    <property type="entry name" value="Sigma2 domain of RNA polymerase sigma factors"/>
    <property type="match status" value="1"/>
</dbReference>
<feature type="domain" description="RNA polymerase sigma factor 70 region 4 type 2" evidence="6">
    <location>
        <begin position="144"/>
        <end position="196"/>
    </location>
</feature>
<dbReference type="Gene3D" id="1.10.1740.10">
    <property type="match status" value="1"/>
</dbReference>
<dbReference type="GO" id="GO:0006352">
    <property type="term" value="P:DNA-templated transcription initiation"/>
    <property type="evidence" value="ECO:0007669"/>
    <property type="project" value="InterPro"/>
</dbReference>
<keyword evidence="8" id="KW-1185">Reference proteome</keyword>
<keyword evidence="2" id="KW-0805">Transcription regulation</keyword>
<dbReference type="Proteomes" id="UP000503447">
    <property type="component" value="Chromosome"/>
</dbReference>
<evidence type="ECO:0000313" key="7">
    <source>
        <dbReference type="EMBL" id="QJW95614.1"/>
    </source>
</evidence>
<dbReference type="Pfam" id="PF08281">
    <property type="entry name" value="Sigma70_r4_2"/>
    <property type="match status" value="1"/>
</dbReference>
<evidence type="ECO:0000313" key="8">
    <source>
        <dbReference type="Proteomes" id="UP000503447"/>
    </source>
</evidence>
<gene>
    <name evidence="7" type="ORF">FTUN_3164</name>
</gene>
<dbReference type="RefSeq" id="WP_171471366.1">
    <property type="nucleotide sequence ID" value="NZ_CP053452.2"/>
</dbReference>
<dbReference type="InterPro" id="IPR007627">
    <property type="entry name" value="RNA_pol_sigma70_r2"/>
</dbReference>